<dbReference type="GO" id="GO:0005737">
    <property type="term" value="C:cytoplasm"/>
    <property type="evidence" value="ECO:0007669"/>
    <property type="project" value="UniProtKB-ARBA"/>
</dbReference>
<dbReference type="GO" id="GO:1990904">
    <property type="term" value="C:ribonucleoprotein complex"/>
    <property type="evidence" value="ECO:0007669"/>
    <property type="project" value="UniProtKB-KW"/>
</dbReference>
<dbReference type="AlphaFoldDB" id="A0A8J6MYZ4"/>
<evidence type="ECO:0000313" key="8">
    <source>
        <dbReference type="EMBL" id="MBC8176506.1"/>
    </source>
</evidence>
<dbReference type="GO" id="GO:0003735">
    <property type="term" value="F:structural constituent of ribosome"/>
    <property type="evidence" value="ECO:0007669"/>
    <property type="project" value="InterPro"/>
</dbReference>
<dbReference type="GO" id="GO:0019843">
    <property type="term" value="F:rRNA binding"/>
    <property type="evidence" value="ECO:0007669"/>
    <property type="project" value="UniProtKB-UniRule"/>
</dbReference>
<dbReference type="Proteomes" id="UP000650524">
    <property type="component" value="Unassembled WGS sequence"/>
</dbReference>
<dbReference type="EMBL" id="JACNJD010000140">
    <property type="protein sequence ID" value="MBC8176506.1"/>
    <property type="molecule type" value="Genomic_DNA"/>
</dbReference>
<protein>
    <recommendedName>
        <fullName evidence="6">Large ribosomal subunit protein bL21</fullName>
    </recommendedName>
</protein>
<keyword evidence="4 6" id="KW-0689">Ribosomal protein</keyword>
<evidence type="ECO:0000256" key="1">
    <source>
        <dbReference type="ARBA" id="ARBA00008563"/>
    </source>
</evidence>
<evidence type="ECO:0000256" key="4">
    <source>
        <dbReference type="ARBA" id="ARBA00022980"/>
    </source>
</evidence>
<gene>
    <name evidence="6 8" type="primary">rplU</name>
    <name evidence="8" type="ORF">H8E19_03800</name>
</gene>
<keyword evidence="3 6" id="KW-0694">RNA-binding</keyword>
<accession>A0A8J6MYZ4</accession>
<dbReference type="PROSITE" id="PS01169">
    <property type="entry name" value="RIBOSOMAL_L21"/>
    <property type="match status" value="1"/>
</dbReference>
<dbReference type="InterPro" id="IPR018258">
    <property type="entry name" value="Ribosomal_bL21_CS"/>
</dbReference>
<evidence type="ECO:0000313" key="9">
    <source>
        <dbReference type="Proteomes" id="UP000650524"/>
    </source>
</evidence>
<evidence type="ECO:0000256" key="3">
    <source>
        <dbReference type="ARBA" id="ARBA00022884"/>
    </source>
</evidence>
<keyword evidence="2 6" id="KW-0699">rRNA-binding</keyword>
<dbReference type="InterPro" id="IPR001787">
    <property type="entry name" value="Ribosomal_bL21"/>
</dbReference>
<dbReference type="PANTHER" id="PTHR21349:SF0">
    <property type="entry name" value="LARGE RIBOSOMAL SUBUNIT PROTEIN BL21M"/>
    <property type="match status" value="1"/>
</dbReference>
<dbReference type="PANTHER" id="PTHR21349">
    <property type="entry name" value="50S RIBOSOMAL PROTEIN L21"/>
    <property type="match status" value="1"/>
</dbReference>
<dbReference type="NCBIfam" id="TIGR00061">
    <property type="entry name" value="L21"/>
    <property type="match status" value="1"/>
</dbReference>
<name>A0A8J6MYZ4_9DELT</name>
<dbReference type="Pfam" id="PF00829">
    <property type="entry name" value="Ribosomal_L21p"/>
    <property type="match status" value="1"/>
</dbReference>
<keyword evidence="5 6" id="KW-0687">Ribonucleoprotein</keyword>
<evidence type="ECO:0000256" key="7">
    <source>
        <dbReference type="RuleBase" id="RU000562"/>
    </source>
</evidence>
<dbReference type="HAMAP" id="MF_01363">
    <property type="entry name" value="Ribosomal_bL21"/>
    <property type="match status" value="1"/>
</dbReference>
<dbReference type="GO" id="GO:0005840">
    <property type="term" value="C:ribosome"/>
    <property type="evidence" value="ECO:0007669"/>
    <property type="project" value="UniProtKB-KW"/>
</dbReference>
<comment type="function">
    <text evidence="6 7">This protein binds to 23S rRNA in the presence of protein L20.</text>
</comment>
<evidence type="ECO:0000256" key="6">
    <source>
        <dbReference type="HAMAP-Rule" id="MF_01363"/>
    </source>
</evidence>
<organism evidence="8 9">
    <name type="scientific">Candidatus Desulfacyla euxinica</name>
    <dbReference type="NCBI Taxonomy" id="2841693"/>
    <lineage>
        <taxon>Bacteria</taxon>
        <taxon>Deltaproteobacteria</taxon>
        <taxon>Candidatus Desulfacyla</taxon>
    </lineage>
</organism>
<dbReference type="InterPro" id="IPR028909">
    <property type="entry name" value="bL21-like"/>
</dbReference>
<comment type="caution">
    <text evidence="8">The sequence shown here is derived from an EMBL/GenBank/DDBJ whole genome shotgun (WGS) entry which is preliminary data.</text>
</comment>
<evidence type="ECO:0000256" key="5">
    <source>
        <dbReference type="ARBA" id="ARBA00023274"/>
    </source>
</evidence>
<dbReference type="GO" id="GO:0006412">
    <property type="term" value="P:translation"/>
    <property type="evidence" value="ECO:0007669"/>
    <property type="project" value="UniProtKB-UniRule"/>
</dbReference>
<sequence length="103" mass="11769">MYAVIKTGGKQYRVAKGDEVKVEQLQGEVGDEVAFDQVLLTSNGENVEVGKPLLENSKVVGRITRQGKDKKIVVFKYKRRKGYRRKKGHRQCFTLVRIEDISE</sequence>
<comment type="subunit">
    <text evidence="6">Part of the 50S ribosomal subunit. Contacts protein L20.</text>
</comment>
<evidence type="ECO:0000256" key="2">
    <source>
        <dbReference type="ARBA" id="ARBA00022730"/>
    </source>
</evidence>
<dbReference type="SUPFAM" id="SSF141091">
    <property type="entry name" value="L21p-like"/>
    <property type="match status" value="1"/>
</dbReference>
<reference evidence="8 9" key="1">
    <citation type="submission" date="2020-08" db="EMBL/GenBank/DDBJ databases">
        <title>Bridging the membrane lipid divide: bacteria of the FCB group superphylum have the potential to synthesize archaeal ether lipids.</title>
        <authorList>
            <person name="Villanueva L."/>
            <person name="Von Meijenfeldt F.A.B."/>
            <person name="Westbye A.B."/>
            <person name="Yadav S."/>
            <person name="Hopmans E.C."/>
            <person name="Dutilh B.E."/>
            <person name="Sinninghe Damste J.S."/>
        </authorList>
    </citation>
    <scope>NUCLEOTIDE SEQUENCE [LARGE SCALE GENOMIC DNA]</scope>
    <source>
        <strain evidence="8">NIOZ-UU27</strain>
    </source>
</reference>
<proteinExistence type="inferred from homology"/>
<comment type="similarity">
    <text evidence="1 6 7">Belongs to the bacterial ribosomal protein bL21 family.</text>
</comment>
<dbReference type="InterPro" id="IPR036164">
    <property type="entry name" value="bL21-like_sf"/>
</dbReference>